<keyword evidence="2" id="KW-1185">Reference proteome</keyword>
<dbReference type="EMBL" id="KE123923">
    <property type="protein sequence ID" value="EPB90216.1"/>
    <property type="molecule type" value="Genomic_DNA"/>
</dbReference>
<dbReference type="Proteomes" id="UP000014254">
    <property type="component" value="Unassembled WGS sequence"/>
</dbReference>
<dbReference type="OrthoDB" id="2205645at2759"/>
<sequence length="286" mass="32992">MDGNRNWSFLALGICVEDVRHNVLKTQQYEHPSQYCVLDTDDDKWIGISTPEERQEICRLTPAIQYPPILADMTKFIIDIPETEDLDANYNYLENTPLDFKTEKHLLWLKHTIQNAIYLLEQKYLPITKNQQEEDICTHVWKFFMDAFSSSKLAAKQQKKVSSALRAAISKKRKIAIMNDPIQRQQHALIPDTTISYGCSQAYAIIEAVKAHNNTKQLVEGFKKCPELMMHIFNQVFDSHPSEQRNIKIHGCPLSRITCTPLMLLSSPFGYVKLFSHGKQLMHPEA</sequence>
<organism evidence="1 2">
    <name type="scientific">Mucor circinelloides f. circinelloides (strain 1006PhL)</name>
    <name type="common">Mucormycosis agent</name>
    <name type="synonym">Calyptromyces circinelloides</name>
    <dbReference type="NCBI Taxonomy" id="1220926"/>
    <lineage>
        <taxon>Eukaryota</taxon>
        <taxon>Fungi</taxon>
        <taxon>Fungi incertae sedis</taxon>
        <taxon>Mucoromycota</taxon>
        <taxon>Mucoromycotina</taxon>
        <taxon>Mucoromycetes</taxon>
        <taxon>Mucorales</taxon>
        <taxon>Mucorineae</taxon>
        <taxon>Mucoraceae</taxon>
        <taxon>Mucor</taxon>
    </lineage>
</organism>
<gene>
    <name evidence="1" type="ORF">HMPREF1544_02900</name>
</gene>
<reference evidence="2" key="1">
    <citation type="submission" date="2013-05" db="EMBL/GenBank/DDBJ databases">
        <title>The Genome sequence of Mucor circinelloides f. circinelloides 1006PhL.</title>
        <authorList>
            <consortium name="The Broad Institute Genomics Platform"/>
            <person name="Cuomo C."/>
            <person name="Earl A."/>
            <person name="Findley K."/>
            <person name="Lee S.C."/>
            <person name="Walker B."/>
            <person name="Young S."/>
            <person name="Zeng Q."/>
            <person name="Gargeya S."/>
            <person name="Fitzgerald M."/>
            <person name="Haas B."/>
            <person name="Abouelleil A."/>
            <person name="Allen A.W."/>
            <person name="Alvarado L."/>
            <person name="Arachchi H.M."/>
            <person name="Berlin A.M."/>
            <person name="Chapman S.B."/>
            <person name="Gainer-Dewar J."/>
            <person name="Goldberg J."/>
            <person name="Griggs A."/>
            <person name="Gujja S."/>
            <person name="Hansen M."/>
            <person name="Howarth C."/>
            <person name="Imamovic A."/>
            <person name="Ireland A."/>
            <person name="Larimer J."/>
            <person name="McCowan C."/>
            <person name="Murphy C."/>
            <person name="Pearson M."/>
            <person name="Poon T.W."/>
            <person name="Priest M."/>
            <person name="Roberts A."/>
            <person name="Saif S."/>
            <person name="Shea T."/>
            <person name="Sisk P."/>
            <person name="Sykes S."/>
            <person name="Wortman J."/>
            <person name="Nusbaum C."/>
            <person name="Birren B."/>
        </authorList>
    </citation>
    <scope>NUCLEOTIDE SEQUENCE [LARGE SCALE GENOMIC DNA]</scope>
    <source>
        <strain evidence="2">1006PhL</strain>
    </source>
</reference>
<evidence type="ECO:0000313" key="2">
    <source>
        <dbReference type="Proteomes" id="UP000014254"/>
    </source>
</evidence>
<protein>
    <submittedName>
        <fullName evidence="1">Uncharacterized protein</fullName>
    </submittedName>
</protein>
<name>S2JIR6_MUCC1</name>
<dbReference type="AlphaFoldDB" id="S2JIR6"/>
<accession>S2JIR6</accession>
<proteinExistence type="predicted"/>
<dbReference type="InParanoid" id="S2JIR6"/>
<dbReference type="VEuPathDB" id="FungiDB:HMPREF1544_02900"/>
<evidence type="ECO:0000313" key="1">
    <source>
        <dbReference type="EMBL" id="EPB90216.1"/>
    </source>
</evidence>